<dbReference type="PANTHER" id="PTHR30221">
    <property type="entry name" value="SMALL-CONDUCTANCE MECHANOSENSITIVE CHANNEL"/>
    <property type="match status" value="1"/>
</dbReference>
<keyword evidence="4 6" id="KW-1133">Transmembrane helix</keyword>
<reference evidence="10 11" key="1">
    <citation type="submission" date="2016-12" db="EMBL/GenBank/DDBJ databases">
        <title>The draft genome sequence of HSLHS2.</title>
        <authorList>
            <person name="Hu D."/>
            <person name="Wang L."/>
            <person name="Shao Z."/>
        </authorList>
    </citation>
    <scope>NUCLEOTIDE SEQUENCE [LARGE SCALE GENOMIC DNA]</scope>
    <source>
        <strain evidence="10">MCCC 1A06712</strain>
    </source>
</reference>
<evidence type="ECO:0000256" key="5">
    <source>
        <dbReference type="ARBA" id="ARBA00023136"/>
    </source>
</evidence>
<evidence type="ECO:0000256" key="7">
    <source>
        <dbReference type="SAM" id="MobiDB-lite"/>
    </source>
</evidence>
<feature type="compositionally biased region" description="Polar residues" evidence="7">
    <location>
        <begin position="393"/>
        <end position="406"/>
    </location>
</feature>
<feature type="domain" description="BON" evidence="9">
    <location>
        <begin position="35"/>
        <end position="101"/>
    </location>
</feature>
<accession>A0A251WUI5</accession>
<dbReference type="PROSITE" id="PS50914">
    <property type="entry name" value="BON"/>
    <property type="match status" value="1"/>
</dbReference>
<protein>
    <recommendedName>
        <fullName evidence="6">Small-conductance mechanosensitive channel</fullName>
    </recommendedName>
</protein>
<dbReference type="Gene3D" id="1.10.287.1260">
    <property type="match status" value="1"/>
</dbReference>
<evidence type="ECO:0000313" key="11">
    <source>
        <dbReference type="Proteomes" id="UP000194664"/>
    </source>
</evidence>
<dbReference type="Gene3D" id="3.30.70.100">
    <property type="match status" value="1"/>
</dbReference>
<evidence type="ECO:0000256" key="4">
    <source>
        <dbReference type="ARBA" id="ARBA00022989"/>
    </source>
</evidence>
<comment type="caution">
    <text evidence="6">Lacks conserved residue(s) required for the propagation of feature annotation.</text>
</comment>
<dbReference type="InterPro" id="IPR010920">
    <property type="entry name" value="LSM_dom_sf"/>
</dbReference>
<dbReference type="OrthoDB" id="9793781at2"/>
<keyword evidence="3 6" id="KW-0812">Transmembrane</keyword>
<organism evidence="10 11">
    <name type="scientific">Marivivens niveibacter</name>
    <dbReference type="NCBI Taxonomy" id="1930667"/>
    <lineage>
        <taxon>Bacteria</taxon>
        <taxon>Pseudomonadati</taxon>
        <taxon>Pseudomonadota</taxon>
        <taxon>Alphaproteobacteria</taxon>
        <taxon>Rhodobacterales</taxon>
        <taxon>Paracoccaceae</taxon>
        <taxon>Marivivens group</taxon>
        <taxon>Marivivens</taxon>
    </lineage>
</organism>
<evidence type="ECO:0000256" key="3">
    <source>
        <dbReference type="ARBA" id="ARBA00022692"/>
    </source>
</evidence>
<proteinExistence type="inferred from homology"/>
<dbReference type="GO" id="GO:0005886">
    <property type="term" value="C:plasma membrane"/>
    <property type="evidence" value="ECO:0007669"/>
    <property type="project" value="UniProtKB-SubCell"/>
</dbReference>
<evidence type="ECO:0000256" key="2">
    <source>
        <dbReference type="ARBA" id="ARBA00022475"/>
    </source>
</evidence>
<evidence type="ECO:0000256" key="8">
    <source>
        <dbReference type="SAM" id="SignalP"/>
    </source>
</evidence>
<gene>
    <name evidence="10" type="ORF">BVC71_15195</name>
</gene>
<keyword evidence="6" id="KW-0997">Cell inner membrane</keyword>
<dbReference type="Pfam" id="PF04972">
    <property type="entry name" value="BON"/>
    <property type="match status" value="1"/>
</dbReference>
<dbReference type="SUPFAM" id="SSF50182">
    <property type="entry name" value="Sm-like ribonucleoproteins"/>
    <property type="match status" value="1"/>
</dbReference>
<evidence type="ECO:0000259" key="9">
    <source>
        <dbReference type="PROSITE" id="PS50914"/>
    </source>
</evidence>
<dbReference type="Gene3D" id="3.30.1340.30">
    <property type="match status" value="1"/>
</dbReference>
<keyword evidence="6" id="KW-0407">Ion channel</keyword>
<dbReference type="SUPFAM" id="SSF82689">
    <property type="entry name" value="Mechanosensitive channel protein MscS (YggB), C-terminal domain"/>
    <property type="match status" value="1"/>
</dbReference>
<keyword evidence="6" id="KW-0813">Transport</keyword>
<evidence type="ECO:0000256" key="1">
    <source>
        <dbReference type="ARBA" id="ARBA00004651"/>
    </source>
</evidence>
<keyword evidence="11" id="KW-1185">Reference proteome</keyword>
<feature type="compositionally biased region" description="Basic and acidic residues" evidence="7">
    <location>
        <begin position="409"/>
        <end position="434"/>
    </location>
</feature>
<dbReference type="PANTHER" id="PTHR30221:SF1">
    <property type="entry name" value="SMALL-CONDUCTANCE MECHANOSENSITIVE CHANNEL"/>
    <property type="match status" value="1"/>
</dbReference>
<evidence type="ECO:0000256" key="6">
    <source>
        <dbReference type="RuleBase" id="RU369025"/>
    </source>
</evidence>
<dbReference type="InterPro" id="IPR006685">
    <property type="entry name" value="MscS_channel_2nd"/>
</dbReference>
<dbReference type="EMBL" id="MSPP01000008">
    <property type="protein sequence ID" value="OUD08149.1"/>
    <property type="molecule type" value="Genomic_DNA"/>
</dbReference>
<comment type="similarity">
    <text evidence="6">Belongs to the MscS (TC 1.A.23) family.</text>
</comment>
<keyword evidence="8" id="KW-0732">Signal</keyword>
<dbReference type="InterPro" id="IPR023408">
    <property type="entry name" value="MscS_beta-dom_sf"/>
</dbReference>
<dbReference type="RefSeq" id="WP_086452543.1">
    <property type="nucleotide sequence ID" value="NZ_MSPP01000008.1"/>
</dbReference>
<name>A0A251WUI5_9RHOB</name>
<feature type="transmembrane region" description="Helical" evidence="6">
    <location>
        <begin position="188"/>
        <end position="209"/>
    </location>
</feature>
<feature type="chain" id="PRO_5013032969" description="Small-conductance mechanosensitive channel" evidence="8">
    <location>
        <begin position="20"/>
        <end position="434"/>
    </location>
</feature>
<comment type="function">
    <text evidence="6">Mechanosensitive channel that participates in the regulation of osmotic pressure changes within the cell, opening in response to stretch forces in the membrane lipid bilayer, without the need for other proteins. Contributes to normal resistance to hypoosmotic shock. Forms an ion channel of 1.0 nanosiemens conductance with a slight preference for anions.</text>
</comment>
<feature type="signal peptide" evidence="8">
    <location>
        <begin position="1"/>
        <end position="19"/>
    </location>
</feature>
<dbReference type="InterPro" id="IPR045275">
    <property type="entry name" value="MscS_archaea/bacteria_type"/>
</dbReference>
<keyword evidence="6" id="KW-0406">Ion transport</keyword>
<comment type="caution">
    <text evidence="10">The sequence shown here is derived from an EMBL/GenBank/DDBJ whole genome shotgun (WGS) entry which is preliminary data.</text>
</comment>
<sequence length="434" mass="46656">MFRFFAVLAACIFAFSAIAQDAPTGTITTGSTVASDSAIGDRISDIIQELGGYEDVSVSVNDGIVTLDGTATSATEISALNALVNRVEGVVAIKNDVVETADLGRRLDPALDRFQARWEQFLANLPVVLVAIAVFAVILWIGTRIAAMRRFWSRLAPNSFVADLYRQIVVLLFGLAGLVIALDILNATALLSTILGAAGIIGLALGFAVKDTVENYIASVMLSLRQPFRPNDVVEINGDQGKVIRLTSRATILLSFDGNHIRIPNATVFKSRIVNFSQNEERRFLFTLYVATTSDIGGARLLAAKTVQALPFVIDTPATESWIDTITESGVGITVAGWIDQNQTSINLARGEAIRQVKGAFESQGIEMPDTTYRIRVEGSLDQPAPAKAASAPVNNAEISPVSAQTDADLDRLINEERDNKDTEDLLDGSAKKE</sequence>
<dbReference type="InterPro" id="IPR011066">
    <property type="entry name" value="MscS_channel_C_sf"/>
</dbReference>
<dbReference type="Pfam" id="PF00924">
    <property type="entry name" value="MS_channel_2nd"/>
    <property type="match status" value="1"/>
</dbReference>
<dbReference type="GO" id="GO:0008381">
    <property type="term" value="F:mechanosensitive monoatomic ion channel activity"/>
    <property type="evidence" value="ECO:0007669"/>
    <property type="project" value="InterPro"/>
</dbReference>
<dbReference type="Gene3D" id="2.30.30.60">
    <property type="match status" value="1"/>
</dbReference>
<comment type="subcellular location">
    <subcellularLocation>
        <location evidence="6">Cell inner membrane</location>
        <topology evidence="6">Multi-pass membrane protein</topology>
    </subcellularLocation>
    <subcellularLocation>
        <location evidence="1">Cell membrane</location>
        <topology evidence="1">Multi-pass membrane protein</topology>
    </subcellularLocation>
</comment>
<feature type="region of interest" description="Disordered" evidence="7">
    <location>
        <begin position="384"/>
        <end position="434"/>
    </location>
</feature>
<feature type="transmembrane region" description="Helical" evidence="6">
    <location>
        <begin position="121"/>
        <end position="143"/>
    </location>
</feature>
<keyword evidence="5 6" id="KW-0472">Membrane</keyword>
<dbReference type="Proteomes" id="UP000194664">
    <property type="component" value="Unassembled WGS sequence"/>
</dbReference>
<keyword evidence="2" id="KW-1003">Cell membrane</keyword>
<dbReference type="AlphaFoldDB" id="A0A251WUI5"/>
<evidence type="ECO:0000313" key="10">
    <source>
        <dbReference type="EMBL" id="OUD08149.1"/>
    </source>
</evidence>
<dbReference type="InterPro" id="IPR007055">
    <property type="entry name" value="BON_dom"/>
</dbReference>
<comment type="subunit">
    <text evidence="6">Homoheptamer.</text>
</comment>
<feature type="transmembrane region" description="Helical" evidence="6">
    <location>
        <begin position="164"/>
        <end position="182"/>
    </location>
</feature>